<evidence type="ECO:0000313" key="7">
    <source>
        <dbReference type="EMBL" id="KAI1714970.1"/>
    </source>
</evidence>
<proteinExistence type="predicted"/>
<sequence length="1157" mass="132163">MPPKTPTRSAGTINDLRSEKQRCAEKIGCYVAALAKVQDQMFKSYSESEKDTYNNFYDTMELDGHIRLCENFSKCYEKSTPQGLQEICNSWDVFMAKLTNEKDNIRAAFAYIPKVVAALCLVEGRYYEAINYLWDSIRLFSNDLITWFMLIRWLIFLNEWGILEIVLELEARTKKSVTDGYLQLMECCRLLLKLHISKSTQESVANEMADKLNVLNADKTKRTFLVAYCKMILQEGLVYAAKLRRANLKKLGDPLHNLTQMADVSDAILRNRCPEFFNPDESSSLQRRANNVDEFVRICSSVAEYFETLQFCAEEFFDCGLAREAEGYCMSLWKYGLAFGVPMRVLPSMAFVFHIKSVTTIERHMLQKFGDCINALLTPKSATNTTSVSTPKHYMFRPSLRRGSVANETAARIDALTTDFSKEKIFLNGHNSNCRCGYCELAKDGACALFAQQIDWIKFMFADFQPIDFMPPCFLKWWLQASLCVLLQFGDGPDLSDDKKMEYLKEAKELCEASPTTYRSTWLTLNQLQRTIIAERCSATVSNERLKFHAEQAYLELRDYGHLFYRNWRPRICNYLAKHVEILSSKELAVRRALYYIEASVTSVRQFARLSTNKKEDLNSMFHYAGREEFLSSIKKLPSDITFVQLSISENGNLWLTRCHREHEPIVVELTSASKIKTLADKLREILIQSDDSASGLCDNAQKFWEKRRRLNTELEEFLTNAQESWFGPKAPLLLPLRRAPPVIEILEEIEQPRRAKSQRMTKKDGKENTKCLTNHKPGYSIVELETKFASAGFLKSSAITIARLMTELDDEEGQNLVTVFGEMDRVKETLITKIVENWDTLREGAEKDKQGAMRGQSEEVYVLLSVPPSLSFIPWESFPIFKRAPLVSRIPSLHFFSHLIQNRNHPKELDSHNSFYILDPSGDLENTQKRLTAFMEKFNWNGMTGKIPSREEVRKALTGHDLFVYLGHGSGSRYFGRSSIRECECQAVSVLMGCSSARILDEGPSFDGRAAIYEYLIARCPSILGCLWMVTDGEIDRYFMAFAEFCFGQSAIKEQQIIKKESARSKSASETPMRRTRRRSTRGTISEDDLKQSQATITRGSEFKLLIRGAVEARKACKLPLLTGGAVVSYGLPMIAATNGISKSEILQDKINTKVF</sequence>
<evidence type="ECO:0000313" key="8">
    <source>
        <dbReference type="Proteomes" id="UP001201812"/>
    </source>
</evidence>
<evidence type="ECO:0000256" key="3">
    <source>
        <dbReference type="ARBA" id="ARBA00022801"/>
    </source>
</evidence>
<evidence type="ECO:0000259" key="6">
    <source>
        <dbReference type="PROSITE" id="PS51700"/>
    </source>
</evidence>
<accession>A0AAD4R797</accession>
<keyword evidence="3" id="KW-0378">Hydrolase</keyword>
<dbReference type="GO" id="GO:0072686">
    <property type="term" value="C:mitotic spindle"/>
    <property type="evidence" value="ECO:0007669"/>
    <property type="project" value="TreeGrafter"/>
</dbReference>
<gene>
    <name evidence="7" type="ORF">DdX_08245</name>
</gene>
<dbReference type="GO" id="GO:0006508">
    <property type="term" value="P:proteolysis"/>
    <property type="evidence" value="ECO:0007669"/>
    <property type="project" value="InterPro"/>
</dbReference>
<dbReference type="GO" id="GO:0004197">
    <property type="term" value="F:cysteine-type endopeptidase activity"/>
    <property type="evidence" value="ECO:0007669"/>
    <property type="project" value="InterPro"/>
</dbReference>
<evidence type="ECO:0000256" key="1">
    <source>
        <dbReference type="ARBA" id="ARBA00000451"/>
    </source>
</evidence>
<dbReference type="EC" id="3.4.22.49" evidence="2"/>
<dbReference type="Proteomes" id="UP001201812">
    <property type="component" value="Unassembled WGS sequence"/>
</dbReference>
<organism evidence="7 8">
    <name type="scientific">Ditylenchus destructor</name>
    <dbReference type="NCBI Taxonomy" id="166010"/>
    <lineage>
        <taxon>Eukaryota</taxon>
        <taxon>Metazoa</taxon>
        <taxon>Ecdysozoa</taxon>
        <taxon>Nematoda</taxon>
        <taxon>Chromadorea</taxon>
        <taxon>Rhabditida</taxon>
        <taxon>Tylenchina</taxon>
        <taxon>Tylenchomorpha</taxon>
        <taxon>Sphaerularioidea</taxon>
        <taxon>Anguinidae</taxon>
        <taxon>Anguininae</taxon>
        <taxon>Ditylenchus</taxon>
    </lineage>
</organism>
<dbReference type="InterPro" id="IPR005314">
    <property type="entry name" value="Peptidase_C50"/>
</dbReference>
<evidence type="ECO:0000256" key="4">
    <source>
        <dbReference type="ARBA" id="ARBA00022829"/>
    </source>
</evidence>
<comment type="catalytic activity">
    <reaction evidence="1">
        <text>All bonds known to be hydrolyzed by this endopeptidase have arginine in P1 and an acidic residue in P4. P6 is often occupied by an acidic residue or by a hydroxy-amino-acid residue, the phosphorylation of which enhances cleavage.</text>
        <dbReference type="EC" id="3.4.22.49"/>
    </reaction>
</comment>
<feature type="region of interest" description="Disordered" evidence="5">
    <location>
        <begin position="1063"/>
        <end position="1088"/>
    </location>
</feature>
<evidence type="ECO:0000256" key="5">
    <source>
        <dbReference type="SAM" id="MobiDB-lite"/>
    </source>
</evidence>
<dbReference type="PANTHER" id="PTHR12792:SF0">
    <property type="entry name" value="SEPARIN"/>
    <property type="match status" value="1"/>
</dbReference>
<dbReference type="Pfam" id="PF03568">
    <property type="entry name" value="Separin_C"/>
    <property type="match status" value="1"/>
</dbReference>
<dbReference type="EMBL" id="JAKKPZ010000012">
    <property type="protein sequence ID" value="KAI1714970.1"/>
    <property type="molecule type" value="Genomic_DNA"/>
</dbReference>
<dbReference type="AlphaFoldDB" id="A0AAD4R797"/>
<evidence type="ECO:0000256" key="2">
    <source>
        <dbReference type="ARBA" id="ARBA00012489"/>
    </source>
</evidence>
<reference evidence="7" key="1">
    <citation type="submission" date="2022-01" db="EMBL/GenBank/DDBJ databases">
        <title>Genome Sequence Resource for Two Populations of Ditylenchus destructor, the Migratory Endoparasitic Phytonematode.</title>
        <authorList>
            <person name="Zhang H."/>
            <person name="Lin R."/>
            <person name="Xie B."/>
        </authorList>
    </citation>
    <scope>NUCLEOTIDE SEQUENCE</scope>
    <source>
        <strain evidence="7">BazhouSP</strain>
    </source>
</reference>
<dbReference type="GO" id="GO:0005737">
    <property type="term" value="C:cytoplasm"/>
    <property type="evidence" value="ECO:0007669"/>
    <property type="project" value="TreeGrafter"/>
</dbReference>
<dbReference type="GO" id="GO:0051307">
    <property type="term" value="P:meiotic chromosome separation"/>
    <property type="evidence" value="ECO:0007669"/>
    <property type="project" value="TreeGrafter"/>
</dbReference>
<name>A0AAD4R797_9BILA</name>
<dbReference type="GO" id="GO:0005634">
    <property type="term" value="C:nucleus"/>
    <property type="evidence" value="ECO:0007669"/>
    <property type="project" value="InterPro"/>
</dbReference>
<protein>
    <recommendedName>
        <fullName evidence="2">separase</fullName>
        <ecNumber evidence="2">3.4.22.49</ecNumber>
    </recommendedName>
</protein>
<keyword evidence="4" id="KW-0159">Chromosome partition</keyword>
<feature type="domain" description="Peptidase C50" evidence="6">
    <location>
        <begin position="912"/>
        <end position="1006"/>
    </location>
</feature>
<dbReference type="GO" id="GO:0005813">
    <property type="term" value="C:centrosome"/>
    <property type="evidence" value="ECO:0007669"/>
    <property type="project" value="TreeGrafter"/>
</dbReference>
<keyword evidence="8" id="KW-1185">Reference proteome</keyword>
<dbReference type="InterPro" id="IPR030397">
    <property type="entry name" value="SEPARIN_core_dom"/>
</dbReference>
<comment type="caution">
    <text evidence="7">The sequence shown here is derived from an EMBL/GenBank/DDBJ whole genome shotgun (WGS) entry which is preliminary data.</text>
</comment>
<dbReference type="PANTHER" id="PTHR12792">
    <property type="entry name" value="EXTRA SPINDLE POLES 1-RELATED"/>
    <property type="match status" value="1"/>
</dbReference>
<dbReference type="PROSITE" id="PS51700">
    <property type="entry name" value="SEPARIN"/>
    <property type="match status" value="1"/>
</dbReference>